<dbReference type="InterPro" id="IPR035992">
    <property type="entry name" value="Ricin_B-like_lectins"/>
</dbReference>
<dbReference type="PROSITE" id="PS50231">
    <property type="entry name" value="RICIN_B_LECTIN"/>
    <property type="match status" value="1"/>
</dbReference>
<accession>A0ABU1YAL2</accession>
<feature type="signal peptide" evidence="2">
    <location>
        <begin position="1"/>
        <end position="33"/>
    </location>
</feature>
<organism evidence="6 7">
    <name type="scientific">Flavobacterium piscis</name>
    <dbReference type="NCBI Taxonomy" id="1114874"/>
    <lineage>
        <taxon>Bacteria</taxon>
        <taxon>Pseudomonadati</taxon>
        <taxon>Bacteroidota</taxon>
        <taxon>Flavobacteriia</taxon>
        <taxon>Flavobacteriales</taxon>
        <taxon>Flavobacteriaceae</taxon>
        <taxon>Flavobacterium</taxon>
    </lineage>
</organism>
<evidence type="ECO:0000259" key="4">
    <source>
        <dbReference type="Pfam" id="PF14200"/>
    </source>
</evidence>
<dbReference type="InterPro" id="IPR013780">
    <property type="entry name" value="Glyco_hydro_b"/>
</dbReference>
<feature type="domain" description="Ricin B lectin" evidence="4">
    <location>
        <begin position="633"/>
        <end position="688"/>
    </location>
</feature>
<comment type="caution">
    <text evidence="6">The sequence shown here is derived from an EMBL/GenBank/DDBJ whole genome shotgun (WGS) entry which is preliminary data.</text>
</comment>
<dbReference type="CDD" id="cd00161">
    <property type="entry name" value="beta-trefoil_Ricin-like"/>
    <property type="match status" value="1"/>
</dbReference>
<keyword evidence="7" id="KW-1185">Reference proteome</keyword>
<reference evidence="6 7" key="1">
    <citation type="submission" date="2023-07" db="EMBL/GenBank/DDBJ databases">
        <title>Sorghum-associated microbial communities from plants grown in Nebraska, USA.</title>
        <authorList>
            <person name="Schachtman D."/>
        </authorList>
    </citation>
    <scope>NUCLEOTIDE SEQUENCE [LARGE SCALE GENOMIC DNA]</scope>
    <source>
        <strain evidence="6 7">4129</strain>
    </source>
</reference>
<dbReference type="Pfam" id="PF18962">
    <property type="entry name" value="Por_Secre_tail"/>
    <property type="match status" value="1"/>
</dbReference>
<dbReference type="Gene3D" id="2.80.10.50">
    <property type="match status" value="1"/>
</dbReference>
<evidence type="ECO:0000256" key="2">
    <source>
        <dbReference type="SAM" id="SignalP"/>
    </source>
</evidence>
<dbReference type="Proteomes" id="UP001269081">
    <property type="component" value="Unassembled WGS sequence"/>
</dbReference>
<dbReference type="InterPro" id="IPR017853">
    <property type="entry name" value="GH"/>
</dbReference>
<dbReference type="Gene3D" id="2.60.40.1180">
    <property type="entry name" value="Golgi alpha-mannosidase II"/>
    <property type="match status" value="1"/>
</dbReference>
<protein>
    <recommendedName>
        <fullName evidence="8">Por secretion system C-terminal sorting domain-containing protein</fullName>
    </recommendedName>
</protein>
<evidence type="ECO:0000259" key="5">
    <source>
        <dbReference type="Pfam" id="PF18962"/>
    </source>
</evidence>
<name>A0ABU1YAL2_9FLAO</name>
<evidence type="ECO:0000256" key="1">
    <source>
        <dbReference type="ARBA" id="ARBA00022729"/>
    </source>
</evidence>
<dbReference type="SUPFAM" id="SSF51011">
    <property type="entry name" value="Glycosyl hydrolase domain"/>
    <property type="match status" value="1"/>
</dbReference>
<dbReference type="Pfam" id="PF14200">
    <property type="entry name" value="RicinB_lectin_2"/>
    <property type="match status" value="2"/>
</dbReference>
<dbReference type="InterPro" id="IPR024745">
    <property type="entry name" value="GH44_cat"/>
</dbReference>
<evidence type="ECO:0000259" key="3">
    <source>
        <dbReference type="Pfam" id="PF12891"/>
    </source>
</evidence>
<dbReference type="Pfam" id="PF12891">
    <property type="entry name" value="Glyco_hydro_44"/>
    <property type="match status" value="1"/>
</dbReference>
<dbReference type="InterPro" id="IPR000772">
    <property type="entry name" value="Ricin_B_lectin"/>
</dbReference>
<proteinExistence type="predicted"/>
<feature type="chain" id="PRO_5045095825" description="Por secretion system C-terminal sorting domain-containing protein" evidence="2">
    <location>
        <begin position="34"/>
        <end position="782"/>
    </location>
</feature>
<sequence length="782" mass="86607">MKKKTITFMPQFRRGIRLAIFAIVLLMFTNGWAQSATITVDATKNKRLISPNIYGKNDFFDRTDQFYKDAGLKFARLNGGNNASSYNWQAKLTVHPDWYNNVYATDWNVAAQKINTSFPGMQGMFAFQLLGRVASNTNNNFDDWAFNQAKQWSGTKQDLAGGGVVNTAGGHNALVDGNPELFSKPWTADSSVGILKDWFGAGGKGFNKDQFVYWNMDNEVDIWHSTHKWAMPKPLSAAAFMDRYIELAKKAKAIYPGIKLCGPVNTSEWYWYNWPEENIRINGRSYTWMEYFIKRLGDEYKATGMKLVDVVDIHNYPEYKTNNADADALQGHRIYYDENYDYPSSNGISTINGGWDTSIKKQYIFKRIDGWLNEHFGANHGITTGISEWGTGSSSNPSLESVIYASHLGTFANNGVELFSPWNWSVGMWETLHLFSKNAKKYSVSSVSTAENTVSAYSSISDAADQMTVIIVNKDMNSAQNVTVNLNGFQVANGNYKTLQLSSLPANETFVSETQNALKTSQVGVNSNSLTISVPKLSTTAILLTKTTTPSVTYVTLANRGTGLLMDGMYRSDNGSNAGQYANSGATAQQWSIETVGNYVMLKNRATNLYLDGMYRSSNGSVTGQYSYSGSDAQYWTRETAGSYVKFKNKATGLYIDGIGNKTNGADLAQWSSSSHFNQQWSINTVSSAKMSSISEQNSTEESSLPIVLYPNPFSSAITLKVDEPNKINDISIFDMTGKLVESIPHSEITSSMSIGSSLTPNIYIVKVSAADGVKTFKIVKK</sequence>
<evidence type="ECO:0000313" key="7">
    <source>
        <dbReference type="Proteomes" id="UP001269081"/>
    </source>
</evidence>
<feature type="domain" description="Glycoside hydrolase family 44 catalytic" evidence="3">
    <location>
        <begin position="97"/>
        <end position="318"/>
    </location>
</feature>
<evidence type="ECO:0008006" key="8">
    <source>
        <dbReference type="Google" id="ProtNLM"/>
    </source>
</evidence>
<dbReference type="NCBIfam" id="TIGR04183">
    <property type="entry name" value="Por_Secre_tail"/>
    <property type="match status" value="1"/>
</dbReference>
<dbReference type="InterPro" id="IPR026444">
    <property type="entry name" value="Secre_tail"/>
</dbReference>
<dbReference type="Gene3D" id="3.20.20.80">
    <property type="entry name" value="Glycosidases"/>
    <property type="match status" value="1"/>
</dbReference>
<feature type="domain" description="Ricin B lectin" evidence="4">
    <location>
        <begin position="553"/>
        <end position="626"/>
    </location>
</feature>
<evidence type="ECO:0000313" key="6">
    <source>
        <dbReference type="EMBL" id="MDR7210685.1"/>
    </source>
</evidence>
<dbReference type="EMBL" id="JAVDWQ010000008">
    <property type="protein sequence ID" value="MDR7210685.1"/>
    <property type="molecule type" value="Genomic_DNA"/>
</dbReference>
<dbReference type="SUPFAM" id="SSF51445">
    <property type="entry name" value="(Trans)glycosidases"/>
    <property type="match status" value="1"/>
</dbReference>
<gene>
    <name evidence="6" type="ORF">J2W48_002635</name>
</gene>
<keyword evidence="1 2" id="KW-0732">Signal</keyword>
<dbReference type="RefSeq" id="WP_310281975.1">
    <property type="nucleotide sequence ID" value="NZ_JAVDWQ010000008.1"/>
</dbReference>
<dbReference type="SUPFAM" id="SSF50370">
    <property type="entry name" value="Ricin B-like lectins"/>
    <property type="match status" value="1"/>
</dbReference>
<feature type="domain" description="Secretion system C-terminal sorting" evidence="5">
    <location>
        <begin position="709"/>
        <end position="779"/>
    </location>
</feature>